<keyword evidence="1" id="KW-1133">Transmembrane helix</keyword>
<sequence length="69" mass="7619">MGARIPSYFMPFLAVVFLMAVIAAYWSLYILFSFTSLLVLLLLAAVIAASYAGAMMALETFFNQSGQKR</sequence>
<evidence type="ECO:0000256" key="1">
    <source>
        <dbReference type="SAM" id="Phobius"/>
    </source>
</evidence>
<keyword evidence="3" id="KW-1185">Reference proteome</keyword>
<name>A0A4V3VKU2_9EURY</name>
<dbReference type="AlphaFoldDB" id="A0A4V3VKU2"/>
<protein>
    <submittedName>
        <fullName evidence="2">Uncharacterized protein</fullName>
    </submittedName>
</protein>
<keyword evidence="1" id="KW-0812">Transmembrane</keyword>
<evidence type="ECO:0000313" key="3">
    <source>
        <dbReference type="Proteomes" id="UP000318864"/>
    </source>
</evidence>
<feature type="transmembrane region" description="Helical" evidence="1">
    <location>
        <begin position="38"/>
        <end position="62"/>
    </location>
</feature>
<dbReference type="EMBL" id="RBZW01000076">
    <property type="protein sequence ID" value="THE63067.1"/>
    <property type="molecule type" value="Genomic_DNA"/>
</dbReference>
<gene>
    <name evidence="2" type="ORF">D8Y22_21755</name>
</gene>
<comment type="caution">
    <text evidence="2">The sequence shown here is derived from an EMBL/GenBank/DDBJ whole genome shotgun (WGS) entry which is preliminary data.</text>
</comment>
<accession>A0A4V3VKU2</accession>
<keyword evidence="1" id="KW-0472">Membrane</keyword>
<organism evidence="2 3">
    <name type="scientific">Salinadaptatus halalkaliphilus</name>
    <dbReference type="NCBI Taxonomy" id="2419781"/>
    <lineage>
        <taxon>Archaea</taxon>
        <taxon>Methanobacteriati</taxon>
        <taxon>Methanobacteriota</taxon>
        <taxon>Stenosarchaea group</taxon>
        <taxon>Halobacteria</taxon>
        <taxon>Halobacteriales</taxon>
        <taxon>Natrialbaceae</taxon>
        <taxon>Salinadaptatus</taxon>
    </lineage>
</organism>
<dbReference type="Proteomes" id="UP000318864">
    <property type="component" value="Unassembled WGS sequence"/>
</dbReference>
<reference evidence="2 3" key="1">
    <citation type="submission" date="2018-10" db="EMBL/GenBank/DDBJ databases">
        <title>Natronolimnobius sp. XQ-INN 246 isolated from Inner Mongolia Autonomous Region of China.</title>
        <authorList>
            <person name="Xue Q."/>
        </authorList>
    </citation>
    <scope>NUCLEOTIDE SEQUENCE [LARGE SCALE GENOMIC DNA]</scope>
    <source>
        <strain evidence="2 3">XQ-INN 246</strain>
    </source>
</reference>
<proteinExistence type="predicted"/>
<feature type="transmembrane region" description="Helical" evidence="1">
    <location>
        <begin position="12"/>
        <end position="32"/>
    </location>
</feature>
<evidence type="ECO:0000313" key="2">
    <source>
        <dbReference type="EMBL" id="THE63067.1"/>
    </source>
</evidence>